<evidence type="ECO:0000313" key="2">
    <source>
        <dbReference type="Proteomes" id="UP000594263"/>
    </source>
</evidence>
<dbReference type="Gramene" id="Kaladp0036s0120.1.v1.1">
    <property type="protein sequence ID" value="Kaladp0036s0120.1.v1.1.CDS.1"/>
    <property type="gene ID" value="Kaladp0036s0120.v1.1"/>
</dbReference>
<dbReference type="Proteomes" id="UP000594263">
    <property type="component" value="Unplaced"/>
</dbReference>
<organism evidence="1 2">
    <name type="scientific">Kalanchoe fedtschenkoi</name>
    <name type="common">Lavender scallops</name>
    <name type="synonym">South American air plant</name>
    <dbReference type="NCBI Taxonomy" id="63787"/>
    <lineage>
        <taxon>Eukaryota</taxon>
        <taxon>Viridiplantae</taxon>
        <taxon>Streptophyta</taxon>
        <taxon>Embryophyta</taxon>
        <taxon>Tracheophyta</taxon>
        <taxon>Spermatophyta</taxon>
        <taxon>Magnoliopsida</taxon>
        <taxon>eudicotyledons</taxon>
        <taxon>Gunneridae</taxon>
        <taxon>Pentapetalae</taxon>
        <taxon>Saxifragales</taxon>
        <taxon>Crassulaceae</taxon>
        <taxon>Kalanchoe</taxon>
    </lineage>
</organism>
<evidence type="ECO:0000313" key="1">
    <source>
        <dbReference type="EnsemblPlants" id="Kaladp0036s0120.1.v1.1.CDS.1"/>
    </source>
</evidence>
<dbReference type="AlphaFoldDB" id="A0A7N0TFV5"/>
<sequence length="120" mass="13714">MTTSGCRQQTAAQHRIRFYFKLPQIKFVFVKLRELKFGSIATQPFAARTKQHSFAMKKTDYLLHSSRSSFTWLPKNTILSFRNFAIGSVAPWPGSCAWATEGLKLNPNTDLNPRIRFDGS</sequence>
<dbReference type="EnsemblPlants" id="Kaladp0036s0120.1.v1.1">
    <property type="protein sequence ID" value="Kaladp0036s0120.1.v1.1.CDS.1"/>
    <property type="gene ID" value="Kaladp0036s0120.v1.1"/>
</dbReference>
<proteinExistence type="predicted"/>
<reference evidence="1" key="1">
    <citation type="submission" date="2021-01" db="UniProtKB">
        <authorList>
            <consortium name="EnsemblPlants"/>
        </authorList>
    </citation>
    <scope>IDENTIFICATION</scope>
</reference>
<name>A0A7N0TFV5_KALFE</name>
<protein>
    <submittedName>
        <fullName evidence="1">Uncharacterized protein</fullName>
    </submittedName>
</protein>
<accession>A0A7N0TFV5</accession>
<keyword evidence="2" id="KW-1185">Reference proteome</keyword>